<dbReference type="InterPro" id="IPR036291">
    <property type="entry name" value="NAD(P)-bd_dom_sf"/>
</dbReference>
<comment type="similarity">
    <text evidence="1">Belongs to the short-chain dehydrogenases/reductases (SDR) family.</text>
</comment>
<dbReference type="Pfam" id="PF00106">
    <property type="entry name" value="adh_short"/>
    <property type="match status" value="1"/>
</dbReference>
<evidence type="ECO:0000256" key="1">
    <source>
        <dbReference type="ARBA" id="ARBA00006484"/>
    </source>
</evidence>
<evidence type="ECO:0000313" key="4">
    <source>
        <dbReference type="EMBL" id="NLP83513.1"/>
    </source>
</evidence>
<sequence>MTRPVVITGALSGLGLELARTLAGRGRTLIVTGRDAGRAAEVAQALSAQHEVRVQGAELDLADLRSVAAATLQLRRLAPAGLAGVVCNGGVQIVDGVRRSADGFELTFATNHLGHFALVTGLLDVLPDGGSLTVVSSGTHAGPRESLGFPAPAWQSPARLADPDRADPSPRAGRVRYSTSKLANVYFAYELARRHPRLRVEAFDPGLMPATGLSRGYPPSIRRLYAALAPAVAAFVPGARSARTAAGMLADLVADGVQRPEGRYVAGASEKPSSRESYDRARASELWTESEELVRRALPLRDGSPRV</sequence>
<protein>
    <submittedName>
        <fullName evidence="4">SDR family NAD(P)-dependent oxidoreductase</fullName>
    </submittedName>
</protein>
<evidence type="ECO:0000313" key="5">
    <source>
        <dbReference type="Proteomes" id="UP001429745"/>
    </source>
</evidence>
<dbReference type="SUPFAM" id="SSF51735">
    <property type="entry name" value="NAD(P)-binding Rossmann-fold domains"/>
    <property type="match status" value="1"/>
</dbReference>
<reference evidence="4 5" key="1">
    <citation type="submission" date="2020-04" db="EMBL/GenBank/DDBJ databases">
        <title>CFH 90308 Microbacterium sp.</title>
        <authorList>
            <person name="Nie G."/>
            <person name="Ming H."/>
            <person name="Xia T."/>
        </authorList>
    </citation>
    <scope>NUCLEOTIDE SEQUENCE [LARGE SCALE GENOMIC DNA]</scope>
    <source>
        <strain evidence="4 5">CFH 90308</strain>
    </source>
</reference>
<dbReference type="EMBL" id="JABACI010000001">
    <property type="protein sequence ID" value="NLP83513.1"/>
    <property type="molecule type" value="Genomic_DNA"/>
</dbReference>
<evidence type="ECO:0000256" key="3">
    <source>
        <dbReference type="SAM" id="MobiDB-lite"/>
    </source>
</evidence>
<keyword evidence="5" id="KW-1185">Reference proteome</keyword>
<gene>
    <name evidence="4" type="ORF">HF576_06630</name>
</gene>
<keyword evidence="2" id="KW-0560">Oxidoreductase</keyword>
<evidence type="ECO:0000256" key="2">
    <source>
        <dbReference type="ARBA" id="ARBA00023002"/>
    </source>
</evidence>
<dbReference type="Gene3D" id="3.40.50.720">
    <property type="entry name" value="NAD(P)-binding Rossmann-like Domain"/>
    <property type="match status" value="1"/>
</dbReference>
<accession>A0ABX1KC16</accession>
<proteinExistence type="inferred from homology"/>
<dbReference type="PANTHER" id="PTHR24320:SF148">
    <property type="entry name" value="NAD(P)-BINDING ROSSMANN-FOLD SUPERFAMILY PROTEIN"/>
    <property type="match status" value="1"/>
</dbReference>
<dbReference type="RefSeq" id="WP_168911915.1">
    <property type="nucleotide sequence ID" value="NZ_JABACI010000001.1"/>
</dbReference>
<comment type="caution">
    <text evidence="4">The sequence shown here is derived from an EMBL/GenBank/DDBJ whole genome shotgun (WGS) entry which is preliminary data.</text>
</comment>
<name>A0ABX1KC16_9MICO</name>
<dbReference type="Proteomes" id="UP001429745">
    <property type="component" value="Unassembled WGS sequence"/>
</dbReference>
<dbReference type="InterPro" id="IPR002347">
    <property type="entry name" value="SDR_fam"/>
</dbReference>
<organism evidence="4 5">
    <name type="scientific">Microbacterium salsuginis</name>
    <dbReference type="NCBI Taxonomy" id="2722803"/>
    <lineage>
        <taxon>Bacteria</taxon>
        <taxon>Bacillati</taxon>
        <taxon>Actinomycetota</taxon>
        <taxon>Actinomycetes</taxon>
        <taxon>Micrococcales</taxon>
        <taxon>Microbacteriaceae</taxon>
        <taxon>Microbacterium</taxon>
    </lineage>
</organism>
<feature type="region of interest" description="Disordered" evidence="3">
    <location>
        <begin position="146"/>
        <end position="173"/>
    </location>
</feature>
<dbReference type="PANTHER" id="PTHR24320">
    <property type="entry name" value="RETINOL DEHYDROGENASE"/>
    <property type="match status" value="1"/>
</dbReference>